<dbReference type="InterPro" id="IPR010679">
    <property type="entry name" value="DUF1254"/>
</dbReference>
<dbReference type="Pfam" id="PF06863">
    <property type="entry name" value="DUF1254"/>
    <property type="match status" value="1"/>
</dbReference>
<gene>
    <name evidence="3" type="ORF">SAMN05216554_3235</name>
</gene>
<evidence type="ECO:0000313" key="4">
    <source>
        <dbReference type="Proteomes" id="UP000198891"/>
    </source>
</evidence>
<name>A0A1H3S2R4_9MICO</name>
<keyword evidence="4" id="KW-1185">Reference proteome</keyword>
<dbReference type="STRING" id="381665.SAMN05216554_3235"/>
<feature type="domain" description="DUF1214" evidence="1">
    <location>
        <begin position="223"/>
        <end position="298"/>
    </location>
</feature>
<dbReference type="InterPro" id="IPR037049">
    <property type="entry name" value="DUF1214_C_sf"/>
</dbReference>
<dbReference type="Proteomes" id="UP000198891">
    <property type="component" value="Unassembled WGS sequence"/>
</dbReference>
<sequence>MTAEPIIVTVENFVRAETDRMFAGLAAAAGGSNRWRHVREPAPLDEQTVVRLNRDTLYSSAIVDISNGATITIPDAGSRYLSVMIVNQDHYINDVLHEPGDHELTVDKYDTPWVLVAVRTLVDPDDPADVAAVARVQDSLGLAVDSDASFTAPAYDTASLDAVRQSLLDLGRGIKDFSGTFGRAADVDPVKHLIGTATGWGGLPASEAFYVNVDPGLPVADFELTARDVPVDAFWSVTVYNADGYLEPNEKGVNSINSITGVTNDDGSITVRFGSGDAPNTIPIVEGWNYTVRLYRPHAEIIDGSWTFPQAVPR</sequence>
<dbReference type="SUPFAM" id="SSF160935">
    <property type="entry name" value="VPA0735-like"/>
    <property type="match status" value="1"/>
</dbReference>
<dbReference type="OrthoDB" id="40820at2"/>
<dbReference type="AlphaFoldDB" id="A0A1H3S2R4"/>
<dbReference type="PANTHER" id="PTHR36509">
    <property type="entry name" value="BLL3101 PROTEIN"/>
    <property type="match status" value="1"/>
</dbReference>
<proteinExistence type="predicted"/>
<dbReference type="InterPro" id="IPR010621">
    <property type="entry name" value="DUF1214"/>
</dbReference>
<evidence type="ECO:0000259" key="1">
    <source>
        <dbReference type="Pfam" id="PF06742"/>
    </source>
</evidence>
<dbReference type="Pfam" id="PF06742">
    <property type="entry name" value="DUF1214"/>
    <property type="match status" value="1"/>
</dbReference>
<organism evidence="3 4">
    <name type="scientific">Herbiconiux ginsengi</name>
    <dbReference type="NCBI Taxonomy" id="381665"/>
    <lineage>
        <taxon>Bacteria</taxon>
        <taxon>Bacillati</taxon>
        <taxon>Actinomycetota</taxon>
        <taxon>Actinomycetes</taxon>
        <taxon>Micrococcales</taxon>
        <taxon>Microbacteriaceae</taxon>
        <taxon>Herbiconiux</taxon>
    </lineage>
</organism>
<evidence type="ECO:0008006" key="5">
    <source>
        <dbReference type="Google" id="ProtNLM"/>
    </source>
</evidence>
<accession>A0A1H3S2R4</accession>
<protein>
    <recommendedName>
        <fullName evidence="5">Carboxylesterase</fullName>
    </recommendedName>
</protein>
<dbReference type="PANTHER" id="PTHR36509:SF2">
    <property type="entry name" value="BLL3101 PROTEIN"/>
    <property type="match status" value="1"/>
</dbReference>
<evidence type="ECO:0000313" key="3">
    <source>
        <dbReference type="EMBL" id="SDZ31771.1"/>
    </source>
</evidence>
<dbReference type="RefSeq" id="WP_092555604.1">
    <property type="nucleotide sequence ID" value="NZ_FNPZ01000003.1"/>
</dbReference>
<reference evidence="3 4" key="1">
    <citation type="submission" date="2016-10" db="EMBL/GenBank/DDBJ databases">
        <authorList>
            <person name="de Groot N.N."/>
        </authorList>
    </citation>
    <scope>NUCLEOTIDE SEQUENCE [LARGE SCALE GENOMIC DNA]</scope>
    <source>
        <strain evidence="3 4">CGMCC 4.3491</strain>
    </source>
</reference>
<dbReference type="EMBL" id="FNPZ01000003">
    <property type="protein sequence ID" value="SDZ31771.1"/>
    <property type="molecule type" value="Genomic_DNA"/>
</dbReference>
<evidence type="ECO:0000259" key="2">
    <source>
        <dbReference type="Pfam" id="PF06863"/>
    </source>
</evidence>
<feature type="domain" description="DUF1254" evidence="2">
    <location>
        <begin position="33"/>
        <end position="88"/>
    </location>
</feature>
<dbReference type="Gene3D" id="2.60.120.600">
    <property type="entry name" value="Domain of unknown function DUF1214, C-terminal domain"/>
    <property type="match status" value="1"/>
</dbReference>